<keyword evidence="2" id="KW-1185">Reference proteome</keyword>
<comment type="caution">
    <text evidence="1">The sequence shown here is derived from an EMBL/GenBank/DDBJ whole genome shotgun (WGS) entry which is preliminary data.</text>
</comment>
<dbReference type="AlphaFoldDB" id="A0A8S9ZUY8"/>
<sequence length="478" mass="56561">MEEASTSHFPQLIDEILSDESIIDEYINYDKNINELRFDERTEENLIIQDSIIAHEKRRLCRRLLFNVYRDIPYESLNHASKEVLDRSVEYMQLYLLRYQAGHAGIDLIRRMLLAARLHGAPLHKLNFSINLKENLNFLPEIPFFCHRPINIKILDEFKLFRIYFRREITSLLSTLHNAAMRRNWPIVADCIASIFVFPPQQIHSRLHFSFFNQSFGPYYPSFYLLTLQTILESKQQINTLSDQFIKAFKSFNSTCSELYIWMDHSMFYYSHLLIFHLCNFKLENSGQILAGQVIKLQGFPQHRRLILLLNYCFDFEKHFLMVKKDLQTKSSFKKEEVMDGDNKLQIRDRSLISGFPIFLDLLFEEPTNIVGYLPLAIFCALQFDSLEDLIERLSEECIRYPFLLINIHNIFSHFQLHHVVGQMIDHIFDLSLETLSTEPFMLDIVEQRSLQPSNFGQFDNVISGNLRFLFVIMAFNF</sequence>
<organism evidence="1 2">
    <name type="scientific">Meloidogyne graminicola</name>
    <dbReference type="NCBI Taxonomy" id="189291"/>
    <lineage>
        <taxon>Eukaryota</taxon>
        <taxon>Metazoa</taxon>
        <taxon>Ecdysozoa</taxon>
        <taxon>Nematoda</taxon>
        <taxon>Chromadorea</taxon>
        <taxon>Rhabditida</taxon>
        <taxon>Tylenchina</taxon>
        <taxon>Tylenchomorpha</taxon>
        <taxon>Tylenchoidea</taxon>
        <taxon>Meloidogynidae</taxon>
        <taxon>Meloidogyninae</taxon>
        <taxon>Meloidogyne</taxon>
    </lineage>
</organism>
<dbReference type="OrthoDB" id="5792247at2759"/>
<gene>
    <name evidence="1" type="ORF">Mgra_00003028</name>
</gene>
<name>A0A8S9ZUY8_9BILA</name>
<evidence type="ECO:0000313" key="2">
    <source>
        <dbReference type="Proteomes" id="UP000605970"/>
    </source>
</evidence>
<evidence type="ECO:0000313" key="1">
    <source>
        <dbReference type="EMBL" id="KAF7637512.1"/>
    </source>
</evidence>
<reference evidence="1" key="1">
    <citation type="journal article" date="2020" name="Ecol. Evol.">
        <title>Genome structure and content of the rice root-knot nematode (Meloidogyne graminicola).</title>
        <authorList>
            <person name="Phan N.T."/>
            <person name="Danchin E.G.J."/>
            <person name="Klopp C."/>
            <person name="Perfus-Barbeoch L."/>
            <person name="Kozlowski D.K."/>
            <person name="Koutsovoulos G.D."/>
            <person name="Lopez-Roques C."/>
            <person name="Bouchez O."/>
            <person name="Zahm M."/>
            <person name="Besnard G."/>
            <person name="Bellafiore S."/>
        </authorList>
    </citation>
    <scope>NUCLEOTIDE SEQUENCE</scope>
    <source>
        <strain evidence="1">VN-18</strain>
    </source>
</reference>
<dbReference type="Proteomes" id="UP000605970">
    <property type="component" value="Unassembled WGS sequence"/>
</dbReference>
<dbReference type="EMBL" id="JABEBT010000019">
    <property type="protein sequence ID" value="KAF7637512.1"/>
    <property type="molecule type" value="Genomic_DNA"/>
</dbReference>
<accession>A0A8S9ZUY8</accession>
<proteinExistence type="predicted"/>
<protein>
    <submittedName>
        <fullName evidence="1">Uncharacterized protein</fullName>
    </submittedName>
</protein>